<dbReference type="Pfam" id="PF18970">
    <property type="entry name" value="DUF5709"/>
    <property type="match status" value="1"/>
</dbReference>
<evidence type="ECO:0000259" key="2">
    <source>
        <dbReference type="Pfam" id="PF18970"/>
    </source>
</evidence>
<comment type="caution">
    <text evidence="3">The sequence shown here is derived from an EMBL/GenBank/DDBJ whole genome shotgun (WGS) entry which is preliminary data.</text>
</comment>
<sequence>MDDPDEWDQESGQLDASDTLDGRNVADPLDEGISPPERPWVGDGWGVTAREQAEGDSVDRYLARELPDVALDDGDGIGDTSDTDGEPWDDEVGTLRSGRLVAAERGESADTDDELWAQDIGVDGAAASAEEAAMHVVGDRGSYDDD</sequence>
<dbReference type="Proteomes" id="UP001183202">
    <property type="component" value="Unassembled WGS sequence"/>
</dbReference>
<reference evidence="4" key="1">
    <citation type="submission" date="2023-07" db="EMBL/GenBank/DDBJ databases">
        <title>30 novel species of actinomycetes from the DSMZ collection.</title>
        <authorList>
            <person name="Nouioui I."/>
        </authorList>
    </citation>
    <scope>NUCLEOTIDE SEQUENCE [LARGE SCALE GENOMIC DNA]</scope>
    <source>
        <strain evidence="4">DSM 45834</strain>
    </source>
</reference>
<feature type="region of interest" description="Disordered" evidence="1">
    <location>
        <begin position="1"/>
        <end position="45"/>
    </location>
</feature>
<feature type="domain" description="DUF5709" evidence="2">
    <location>
        <begin position="91"/>
        <end position="139"/>
    </location>
</feature>
<dbReference type="EMBL" id="JAVREJ010000008">
    <property type="protein sequence ID" value="MDT0350686.1"/>
    <property type="molecule type" value="Genomic_DNA"/>
</dbReference>
<evidence type="ECO:0000313" key="3">
    <source>
        <dbReference type="EMBL" id="MDT0350686.1"/>
    </source>
</evidence>
<evidence type="ECO:0000313" key="4">
    <source>
        <dbReference type="Proteomes" id="UP001183202"/>
    </source>
</evidence>
<feature type="region of interest" description="Disordered" evidence="1">
    <location>
        <begin position="70"/>
        <end position="92"/>
    </location>
</feature>
<accession>A0ABU2NAD7</accession>
<evidence type="ECO:0000256" key="1">
    <source>
        <dbReference type="SAM" id="MobiDB-lite"/>
    </source>
</evidence>
<protein>
    <submittedName>
        <fullName evidence="3">DUF5709 domain-containing protein</fullName>
    </submittedName>
</protein>
<dbReference type="InterPro" id="IPR043763">
    <property type="entry name" value="DUF5709"/>
</dbReference>
<gene>
    <name evidence="3" type="ORF">RM445_14225</name>
</gene>
<proteinExistence type="predicted"/>
<keyword evidence="4" id="KW-1185">Reference proteome</keyword>
<organism evidence="3 4">
    <name type="scientific">Pseudonocardia charpentierae</name>
    <dbReference type="NCBI Taxonomy" id="3075545"/>
    <lineage>
        <taxon>Bacteria</taxon>
        <taxon>Bacillati</taxon>
        <taxon>Actinomycetota</taxon>
        <taxon>Actinomycetes</taxon>
        <taxon>Pseudonocardiales</taxon>
        <taxon>Pseudonocardiaceae</taxon>
        <taxon>Pseudonocardia</taxon>
    </lineage>
</organism>
<name>A0ABU2NAD7_9PSEU</name>
<dbReference type="RefSeq" id="WP_311556710.1">
    <property type="nucleotide sequence ID" value="NZ_JAVREJ010000008.1"/>
</dbReference>